<gene>
    <name evidence="1" type="ORF">K466DRAFT_461825</name>
</gene>
<dbReference type="AlphaFoldDB" id="A0A5C3NPY6"/>
<dbReference type="SUPFAM" id="SSF51430">
    <property type="entry name" value="NAD(P)-linked oxidoreductase"/>
    <property type="match status" value="1"/>
</dbReference>
<dbReference type="InParanoid" id="A0A5C3NPY6"/>
<dbReference type="EMBL" id="ML211978">
    <property type="protein sequence ID" value="TFK79626.1"/>
    <property type="molecule type" value="Genomic_DNA"/>
</dbReference>
<evidence type="ECO:0000313" key="2">
    <source>
        <dbReference type="Proteomes" id="UP000308197"/>
    </source>
</evidence>
<reference evidence="1 2" key="1">
    <citation type="journal article" date="2019" name="Nat. Ecol. Evol.">
        <title>Megaphylogeny resolves global patterns of mushroom evolution.</title>
        <authorList>
            <person name="Varga T."/>
            <person name="Krizsan K."/>
            <person name="Foldi C."/>
            <person name="Dima B."/>
            <person name="Sanchez-Garcia M."/>
            <person name="Sanchez-Ramirez S."/>
            <person name="Szollosi G.J."/>
            <person name="Szarkandi J.G."/>
            <person name="Papp V."/>
            <person name="Albert L."/>
            <person name="Andreopoulos W."/>
            <person name="Angelini C."/>
            <person name="Antonin V."/>
            <person name="Barry K.W."/>
            <person name="Bougher N.L."/>
            <person name="Buchanan P."/>
            <person name="Buyck B."/>
            <person name="Bense V."/>
            <person name="Catcheside P."/>
            <person name="Chovatia M."/>
            <person name="Cooper J."/>
            <person name="Damon W."/>
            <person name="Desjardin D."/>
            <person name="Finy P."/>
            <person name="Geml J."/>
            <person name="Haridas S."/>
            <person name="Hughes K."/>
            <person name="Justo A."/>
            <person name="Karasinski D."/>
            <person name="Kautmanova I."/>
            <person name="Kiss B."/>
            <person name="Kocsube S."/>
            <person name="Kotiranta H."/>
            <person name="LaButti K.M."/>
            <person name="Lechner B.E."/>
            <person name="Liimatainen K."/>
            <person name="Lipzen A."/>
            <person name="Lukacs Z."/>
            <person name="Mihaltcheva S."/>
            <person name="Morgado L.N."/>
            <person name="Niskanen T."/>
            <person name="Noordeloos M.E."/>
            <person name="Ohm R.A."/>
            <person name="Ortiz-Santana B."/>
            <person name="Ovrebo C."/>
            <person name="Racz N."/>
            <person name="Riley R."/>
            <person name="Savchenko A."/>
            <person name="Shiryaev A."/>
            <person name="Soop K."/>
            <person name="Spirin V."/>
            <person name="Szebenyi C."/>
            <person name="Tomsovsky M."/>
            <person name="Tulloss R.E."/>
            <person name="Uehling J."/>
            <person name="Grigoriev I.V."/>
            <person name="Vagvolgyi C."/>
            <person name="Papp T."/>
            <person name="Martin F.M."/>
            <person name="Miettinen O."/>
            <person name="Hibbett D.S."/>
            <person name="Nagy L.G."/>
        </authorList>
    </citation>
    <scope>NUCLEOTIDE SEQUENCE [LARGE SCALE GENOMIC DNA]</scope>
    <source>
        <strain evidence="1 2">HHB13444</strain>
    </source>
</reference>
<evidence type="ECO:0000313" key="1">
    <source>
        <dbReference type="EMBL" id="TFK79626.1"/>
    </source>
</evidence>
<organism evidence="1 2">
    <name type="scientific">Polyporus arcularius HHB13444</name>
    <dbReference type="NCBI Taxonomy" id="1314778"/>
    <lineage>
        <taxon>Eukaryota</taxon>
        <taxon>Fungi</taxon>
        <taxon>Dikarya</taxon>
        <taxon>Basidiomycota</taxon>
        <taxon>Agaricomycotina</taxon>
        <taxon>Agaricomycetes</taxon>
        <taxon>Polyporales</taxon>
        <taxon>Polyporaceae</taxon>
        <taxon>Polyporus</taxon>
    </lineage>
</organism>
<feature type="non-terminal residue" evidence="1">
    <location>
        <position position="92"/>
    </location>
</feature>
<keyword evidence="2" id="KW-1185">Reference proteome</keyword>
<sequence>NETEQAVSHVLEEVAIVLGAKNLQAGKSSWNVFKVPYVFPVVGGRKVEQLYGNMEALNVALTEEHIKRIESAVPFDPGFPSTMIVRSLSFHL</sequence>
<protein>
    <recommendedName>
        <fullName evidence="3">NADP-dependent oxidoreductase domain-containing protein</fullName>
    </recommendedName>
</protein>
<dbReference type="Proteomes" id="UP000308197">
    <property type="component" value="Unassembled WGS sequence"/>
</dbReference>
<dbReference type="STRING" id="1314778.A0A5C3NPY6"/>
<evidence type="ECO:0008006" key="3">
    <source>
        <dbReference type="Google" id="ProtNLM"/>
    </source>
</evidence>
<feature type="non-terminal residue" evidence="1">
    <location>
        <position position="1"/>
    </location>
</feature>
<dbReference type="InterPro" id="IPR036812">
    <property type="entry name" value="NAD(P)_OxRdtase_dom_sf"/>
</dbReference>
<name>A0A5C3NPY6_9APHY</name>
<accession>A0A5C3NPY6</accession>
<proteinExistence type="predicted"/>
<dbReference type="Gene3D" id="3.20.20.100">
    <property type="entry name" value="NADP-dependent oxidoreductase domain"/>
    <property type="match status" value="1"/>
</dbReference>